<organism evidence="1">
    <name type="scientific">uncultured archaeal virus</name>
    <dbReference type="NCBI Taxonomy" id="1960247"/>
    <lineage>
        <taxon>Viruses</taxon>
        <taxon>environmental samples</taxon>
    </lineage>
</organism>
<evidence type="ECO:0000313" key="1">
    <source>
        <dbReference type="EMBL" id="AQQ75547.1"/>
    </source>
</evidence>
<dbReference type="SUPFAM" id="SSF55486">
    <property type="entry name" value="Metalloproteases ('zincins'), catalytic domain"/>
    <property type="match status" value="1"/>
</dbReference>
<dbReference type="Gene3D" id="3.40.390.10">
    <property type="entry name" value="Collagenase (Catalytic Domain)"/>
    <property type="match status" value="1"/>
</dbReference>
<protein>
    <submittedName>
        <fullName evidence="1">Uncharacterized protein</fullName>
    </submittedName>
</protein>
<dbReference type="EMBL" id="KY229235">
    <property type="protein sequence ID" value="AQQ75547.1"/>
    <property type="molecule type" value="Genomic_DNA"/>
</dbReference>
<name>A0A1S5Y345_9VIRU</name>
<accession>A0A1S5Y345</accession>
<gene>
    <name evidence="1" type="ORF">JDFR1000234_72</name>
</gene>
<dbReference type="GO" id="GO:0008237">
    <property type="term" value="F:metallopeptidase activity"/>
    <property type="evidence" value="ECO:0007669"/>
    <property type="project" value="InterPro"/>
</dbReference>
<proteinExistence type="predicted"/>
<reference evidence="1" key="1">
    <citation type="journal article" date="2017" name="MBio">
        <title>Viruses in the Oceanic Basement.</title>
        <authorList>
            <person name="Nigro O.D."/>
            <person name="Jungbluth S.P."/>
            <person name="Steward G.F."/>
            <person name="Rappe M.S."/>
        </authorList>
    </citation>
    <scope>NUCLEOTIDE SEQUENCE</scope>
    <source>
        <strain evidence="1">JdFR1000234</strain>
    </source>
</reference>
<dbReference type="InterPro" id="IPR024079">
    <property type="entry name" value="MetalloPept_cat_dom_sf"/>
</dbReference>
<sequence>MLKVEKKDSLEKILESLKKIRVETENYDEIIKYIKKNNLAGVFLEEWLFGGDDWLRKRRKLEAEGILETEEEEETAEETKETKKSLYDILKQIEQEGVKVYIRDPSEAPQGVKVYRGKRGGYYYYARRREAKVEEKPEERRPREEIERPVVSHIRESIDSPTSTFAVGKNAREQILSIDNDDRRINWVKNLKMYLDTLRYKYVPYVVENRETGGFTIMFAGLTRDIQLVFDATEPPDEVDYPNVRKHLEVDMKDVYDTLLGVEMFYDLLSRQFPNRRFNISVQFLKRAKVSFLIKKYNVTEEKASRIAAIFESAGNMLIFFREVEYCRLSDDISFFDKEAKIIHSVTAHELGHLIHHLLWGDLTAERLNNAIDKYLGIIKEKMYPAEERVIEWRNVIEKEGKFLTDYESEVLLGKLYYCFLQETFAESVMTYLLYPDYLKEKHPRRYEYLKKYLPLLEGVFRRWLK</sequence>